<dbReference type="AlphaFoldDB" id="A0A3A5LK88"/>
<evidence type="ECO:0000313" key="3">
    <source>
        <dbReference type="Proteomes" id="UP000270757"/>
    </source>
</evidence>
<feature type="region of interest" description="Disordered" evidence="1">
    <location>
        <begin position="1"/>
        <end position="63"/>
    </location>
</feature>
<dbReference type="EMBL" id="QZWB01000001">
    <property type="protein sequence ID" value="RJT49115.1"/>
    <property type="molecule type" value="Genomic_DNA"/>
</dbReference>
<name>A0A3A5LK88_9GAMM</name>
<sequence length="63" mass="7276">MSPDAIRPEIEDPPALEECPDHRPKDKKPKKPQQPHPGTFADGEPWHYPETEPSRLRIQEPDL</sequence>
<dbReference type="Proteomes" id="UP000270757">
    <property type="component" value="Unassembled WGS sequence"/>
</dbReference>
<gene>
    <name evidence="2" type="ORF">D6J04_00180</name>
</gene>
<feature type="compositionally biased region" description="Basic and acidic residues" evidence="1">
    <location>
        <begin position="1"/>
        <end position="10"/>
    </location>
</feature>
<comment type="caution">
    <text evidence="2">The sequence shown here is derived from an EMBL/GenBank/DDBJ whole genome shotgun (WGS) entry which is preliminary data.</text>
</comment>
<accession>A0A3A5LK88</accession>
<organism evidence="2 3">
    <name type="scientific">Legionella taurinensis</name>
    <dbReference type="NCBI Taxonomy" id="70611"/>
    <lineage>
        <taxon>Bacteria</taxon>
        <taxon>Pseudomonadati</taxon>
        <taxon>Pseudomonadota</taxon>
        <taxon>Gammaproteobacteria</taxon>
        <taxon>Legionellales</taxon>
        <taxon>Legionellaceae</taxon>
        <taxon>Legionella</taxon>
    </lineage>
</organism>
<feature type="compositionally biased region" description="Basic and acidic residues" evidence="1">
    <location>
        <begin position="44"/>
        <end position="63"/>
    </location>
</feature>
<evidence type="ECO:0000313" key="2">
    <source>
        <dbReference type="EMBL" id="RJT49115.1"/>
    </source>
</evidence>
<reference evidence="2 3" key="1">
    <citation type="submission" date="2018-09" db="EMBL/GenBank/DDBJ databases">
        <title>Draft genome sequences of Legionella taurinensis isolated from water samples.</title>
        <authorList>
            <person name="Chakeri A."/>
            <person name="Allerberger F."/>
            <person name="Kundi M."/>
            <person name="Ruppitsch W."/>
            <person name="Schmid D."/>
        </authorList>
    </citation>
    <scope>NUCLEOTIDE SEQUENCE [LARGE SCALE GENOMIC DNA]</scope>
    <source>
        <strain evidence="2 3">4570-18-6</strain>
    </source>
</reference>
<evidence type="ECO:0000256" key="1">
    <source>
        <dbReference type="SAM" id="MobiDB-lite"/>
    </source>
</evidence>
<dbReference type="RefSeq" id="WP_115300939.1">
    <property type="nucleotide sequence ID" value="NZ_QZWB01000001.1"/>
</dbReference>
<protein>
    <submittedName>
        <fullName evidence="2">Uncharacterized protein</fullName>
    </submittedName>
</protein>
<proteinExistence type="predicted"/>